<reference evidence="4 5" key="1">
    <citation type="submission" date="2018-07" db="EMBL/GenBank/DDBJ databases">
        <title>Freshwater and sediment microbial communities from various areas in North America, analyzing microbe dynamics in response to fracking.</title>
        <authorList>
            <person name="Lamendella R."/>
        </authorList>
    </citation>
    <scope>NUCLEOTIDE SEQUENCE [LARGE SCALE GENOMIC DNA]</scope>
    <source>
        <strain evidence="4 5">114E</strain>
        <strain evidence="3 6">114E_o</strain>
    </source>
</reference>
<evidence type="ECO:0000313" key="3">
    <source>
        <dbReference type="EMBL" id="RBP71946.1"/>
    </source>
</evidence>
<keyword evidence="6" id="KW-1185">Reference proteome</keyword>
<feature type="chain" id="PRO_5016869537" evidence="1">
    <location>
        <begin position="23"/>
        <end position="228"/>
    </location>
</feature>
<sequence length="228" mass="24366">MKKLTQGLAMAAAVGFAGVAQAAYIDAVANANAPGAVAEQSVPEDNDYATRAGGTWTADAALYNVGDTVLFGHNLKSTSSDPFKLTFTYLGKEASDNNQFYWNNTLVFDQTNSPDDTFSTVFYGGLDKLLTFSFKNGNNVEVVNDGTNGSQLNIPGEPKSSVNFNLFQVPNEQDYFLISFDDGWSGDDNHDDMVIAVRATKVPEPGTLALLGLGLAGIAVRMKGRKKA</sequence>
<gene>
    <name evidence="4" type="ORF">DET51_108191</name>
    <name evidence="3" type="ORF">DET64_108192</name>
</gene>
<dbReference type="EMBL" id="QNSA01000008">
    <property type="protein sequence ID" value="RBP71946.1"/>
    <property type="molecule type" value="Genomic_DNA"/>
</dbReference>
<dbReference type="RefSeq" id="WP_220150699.1">
    <property type="nucleotide sequence ID" value="NZ_QNSA01000008.1"/>
</dbReference>
<keyword evidence="1" id="KW-0732">Signal</keyword>
<accession>A0A368UZV5</accession>
<organism evidence="4 5">
    <name type="scientific">Marinobacter nauticus</name>
    <name type="common">Marinobacter hydrocarbonoclasticus</name>
    <name type="synonym">Marinobacter aquaeolei</name>
    <dbReference type="NCBI Taxonomy" id="2743"/>
    <lineage>
        <taxon>Bacteria</taxon>
        <taxon>Pseudomonadati</taxon>
        <taxon>Pseudomonadota</taxon>
        <taxon>Gammaproteobacteria</taxon>
        <taxon>Pseudomonadales</taxon>
        <taxon>Marinobacteraceae</taxon>
        <taxon>Marinobacter</taxon>
    </lineage>
</organism>
<dbReference type="EMBL" id="QPJB01000008">
    <property type="protein sequence ID" value="RCW32964.1"/>
    <property type="molecule type" value="Genomic_DNA"/>
</dbReference>
<protein>
    <submittedName>
        <fullName evidence="3 4">Secreted protein with PEP-CTERM sorting signal</fullName>
    </submittedName>
</protein>
<dbReference type="Proteomes" id="UP000252795">
    <property type="component" value="Unassembled WGS sequence"/>
</dbReference>
<comment type="caution">
    <text evidence="4">The sequence shown here is derived from an EMBL/GenBank/DDBJ whole genome shotgun (WGS) entry which is preliminary data.</text>
</comment>
<evidence type="ECO:0000313" key="6">
    <source>
        <dbReference type="Proteomes" id="UP000253065"/>
    </source>
</evidence>
<dbReference type="NCBIfam" id="TIGR02595">
    <property type="entry name" value="PEP_CTERM"/>
    <property type="match status" value="1"/>
</dbReference>
<proteinExistence type="predicted"/>
<name>A0A368UZV5_MARNT</name>
<feature type="signal peptide" evidence="1">
    <location>
        <begin position="1"/>
        <end position="22"/>
    </location>
</feature>
<dbReference type="Pfam" id="PF07589">
    <property type="entry name" value="PEP-CTERM"/>
    <property type="match status" value="1"/>
</dbReference>
<dbReference type="InterPro" id="IPR013424">
    <property type="entry name" value="Ice-binding_C"/>
</dbReference>
<dbReference type="Proteomes" id="UP000253065">
    <property type="component" value="Unassembled WGS sequence"/>
</dbReference>
<feature type="domain" description="Ice-binding protein C-terminal" evidence="2">
    <location>
        <begin position="202"/>
        <end position="222"/>
    </location>
</feature>
<dbReference type="AlphaFoldDB" id="A0A368UZV5"/>
<evidence type="ECO:0000313" key="5">
    <source>
        <dbReference type="Proteomes" id="UP000252795"/>
    </source>
</evidence>
<evidence type="ECO:0000313" key="4">
    <source>
        <dbReference type="EMBL" id="RCW32964.1"/>
    </source>
</evidence>
<evidence type="ECO:0000259" key="2">
    <source>
        <dbReference type="Pfam" id="PF07589"/>
    </source>
</evidence>
<evidence type="ECO:0000256" key="1">
    <source>
        <dbReference type="SAM" id="SignalP"/>
    </source>
</evidence>